<gene>
    <name evidence="1" type="ORF">UFOVP707_21</name>
</gene>
<name>A0A6J5NLX6_9CAUD</name>
<dbReference type="EMBL" id="LR796684">
    <property type="protein sequence ID" value="CAB4158726.1"/>
    <property type="molecule type" value="Genomic_DNA"/>
</dbReference>
<accession>A0A6J5NLX6</accession>
<reference evidence="1" key="1">
    <citation type="submission" date="2020-04" db="EMBL/GenBank/DDBJ databases">
        <authorList>
            <person name="Chiriac C."/>
            <person name="Salcher M."/>
            <person name="Ghai R."/>
            <person name="Kavagutti S V."/>
        </authorList>
    </citation>
    <scope>NUCLEOTIDE SEQUENCE</scope>
</reference>
<sequence length="100" mass="11187">MSATLDSATNPTDWLAIERLCLAGMNSAMATFRRDTSARSYTALRDWMLAYQAVAQCKAAHKSPARNDLLHTLQGKSLRDWPRFIVGTLQGIPIEEARTY</sequence>
<protein>
    <submittedName>
        <fullName evidence="1">Uncharacterized protein</fullName>
    </submittedName>
</protein>
<organism evidence="1">
    <name type="scientific">uncultured Caudovirales phage</name>
    <dbReference type="NCBI Taxonomy" id="2100421"/>
    <lineage>
        <taxon>Viruses</taxon>
        <taxon>Duplodnaviria</taxon>
        <taxon>Heunggongvirae</taxon>
        <taxon>Uroviricota</taxon>
        <taxon>Caudoviricetes</taxon>
        <taxon>Peduoviridae</taxon>
        <taxon>Maltschvirus</taxon>
        <taxon>Maltschvirus maltsch</taxon>
    </lineage>
</organism>
<evidence type="ECO:0000313" key="1">
    <source>
        <dbReference type="EMBL" id="CAB4158726.1"/>
    </source>
</evidence>
<proteinExistence type="predicted"/>